<dbReference type="Pfam" id="PF07690">
    <property type="entry name" value="MFS_1"/>
    <property type="match status" value="1"/>
</dbReference>
<feature type="transmembrane region" description="Helical" evidence="6">
    <location>
        <begin position="313"/>
        <end position="335"/>
    </location>
</feature>
<feature type="transmembrane region" description="Helical" evidence="6">
    <location>
        <begin position="290"/>
        <end position="307"/>
    </location>
</feature>
<feature type="transmembrane region" description="Helical" evidence="6">
    <location>
        <begin position="107"/>
        <end position="128"/>
    </location>
</feature>
<dbReference type="InterPro" id="IPR020846">
    <property type="entry name" value="MFS_dom"/>
</dbReference>
<dbReference type="SUPFAM" id="SSF103473">
    <property type="entry name" value="MFS general substrate transporter"/>
    <property type="match status" value="1"/>
</dbReference>
<feature type="transmembrane region" description="Helical" evidence="6">
    <location>
        <begin position="47"/>
        <end position="69"/>
    </location>
</feature>
<evidence type="ECO:0000256" key="6">
    <source>
        <dbReference type="SAM" id="Phobius"/>
    </source>
</evidence>
<keyword evidence="5 6" id="KW-0472">Membrane</keyword>
<dbReference type="PANTHER" id="PTHR43702">
    <property type="entry name" value="L-FUCOSE-PROTON SYMPORTER"/>
    <property type="match status" value="1"/>
</dbReference>
<feature type="transmembrane region" description="Helical" evidence="6">
    <location>
        <begin position="12"/>
        <end position="35"/>
    </location>
</feature>
<organism evidence="8 9">
    <name type="scientific">Vibrio mediterranei</name>
    <dbReference type="NCBI Taxonomy" id="689"/>
    <lineage>
        <taxon>Bacteria</taxon>
        <taxon>Pseudomonadati</taxon>
        <taxon>Pseudomonadota</taxon>
        <taxon>Gammaproteobacteria</taxon>
        <taxon>Vibrionales</taxon>
        <taxon>Vibrionaceae</taxon>
        <taxon>Vibrio</taxon>
    </lineage>
</organism>
<comment type="subcellular location">
    <subcellularLocation>
        <location evidence="1">Cell inner membrane</location>
        <topology evidence="1">Multi-pass membrane protein</topology>
    </subcellularLocation>
</comment>
<dbReference type="AlphaFoldDB" id="A0A3G4VH19"/>
<dbReference type="RefSeq" id="WP_124941558.1">
    <property type="nucleotide sequence ID" value="NZ_CP033578.1"/>
</dbReference>
<feature type="transmembrane region" description="Helical" evidence="6">
    <location>
        <begin position="374"/>
        <end position="392"/>
    </location>
</feature>
<sequence length="401" mass="43926">MRAFHLKDAPLVLLSLIFFIWGLITVSSNSLIPYYKDAFALDYKMAMLFPMAFFITRVTVSLPTSFVMAKFGYRTTMQYCLCWCLVGCLVMAYLVRTESLYPTLLGILLMASGISAIQVVSSPYVSLLSTPDKSVVRQSIATAANSVGTVLGPLVLTAIIVTATTLGFTDTSLHVSILFLLIAGFFFGLLLFFSKIELPDIKPKQISGFWKGLFCLLSHREFMTLATVLLFYIGVEVSFGTFTITYLADESYGGLGLILATQLIAAYWVGMFLGRLLFAKFGHRVNRHGLFTLACLVATMISLTALFEQAAWVGFLLLLVGLCNATLYPIIYAQALQASGKHSSQGAAILIMCSIGGVILPFAQATLIDELSLSTSYIAPAIAYLVMTTLYWSSLKKRDKP</sequence>
<protein>
    <submittedName>
        <fullName evidence="8">MFS transporter</fullName>
    </submittedName>
</protein>
<feature type="transmembrane region" description="Helical" evidence="6">
    <location>
        <begin position="213"/>
        <end position="235"/>
    </location>
</feature>
<evidence type="ECO:0000256" key="5">
    <source>
        <dbReference type="ARBA" id="ARBA00023136"/>
    </source>
</evidence>
<dbReference type="InterPro" id="IPR036259">
    <property type="entry name" value="MFS_trans_sf"/>
</dbReference>
<feature type="transmembrane region" description="Helical" evidence="6">
    <location>
        <begin position="173"/>
        <end position="193"/>
    </location>
</feature>
<dbReference type="PANTHER" id="PTHR43702:SF3">
    <property type="entry name" value="PROTEIN TSGA"/>
    <property type="match status" value="1"/>
</dbReference>
<evidence type="ECO:0000256" key="1">
    <source>
        <dbReference type="ARBA" id="ARBA00004429"/>
    </source>
</evidence>
<dbReference type="InterPro" id="IPR011701">
    <property type="entry name" value="MFS"/>
</dbReference>
<dbReference type="Gene3D" id="1.20.1250.20">
    <property type="entry name" value="MFS general substrate transporter like domains"/>
    <property type="match status" value="2"/>
</dbReference>
<evidence type="ECO:0000256" key="3">
    <source>
        <dbReference type="ARBA" id="ARBA00022692"/>
    </source>
</evidence>
<keyword evidence="4 6" id="KW-1133">Transmembrane helix</keyword>
<name>A0A3G4VH19_9VIBR</name>
<gene>
    <name evidence="8" type="ORF">ECB94_20485</name>
</gene>
<feature type="transmembrane region" description="Helical" evidence="6">
    <location>
        <begin position="76"/>
        <end position="95"/>
    </location>
</feature>
<evidence type="ECO:0000313" key="9">
    <source>
        <dbReference type="Proteomes" id="UP000279760"/>
    </source>
</evidence>
<keyword evidence="3 6" id="KW-0812">Transmembrane</keyword>
<dbReference type="GO" id="GO:0005886">
    <property type="term" value="C:plasma membrane"/>
    <property type="evidence" value="ECO:0007669"/>
    <property type="project" value="UniProtKB-SubCell"/>
</dbReference>
<evidence type="ECO:0000313" key="8">
    <source>
        <dbReference type="EMBL" id="AYV23665.1"/>
    </source>
</evidence>
<reference evidence="8 9" key="1">
    <citation type="submission" date="2018-11" db="EMBL/GenBank/DDBJ databases">
        <title>Complete Genome Sequence of Vbrio mediterranei 117-T6: a Potential Pathogen Bacteria Isolated from the Conchocelis of Pyropia.</title>
        <authorList>
            <person name="Liu Q."/>
        </authorList>
    </citation>
    <scope>NUCLEOTIDE SEQUENCE [LARGE SCALE GENOMIC DNA]</scope>
    <source>
        <strain evidence="8 9">117-T6</strain>
    </source>
</reference>
<dbReference type="PROSITE" id="PS50850">
    <property type="entry name" value="MFS"/>
    <property type="match status" value="1"/>
</dbReference>
<evidence type="ECO:0000256" key="2">
    <source>
        <dbReference type="ARBA" id="ARBA00022475"/>
    </source>
</evidence>
<dbReference type="EMBL" id="CP033578">
    <property type="protein sequence ID" value="AYV23665.1"/>
    <property type="molecule type" value="Genomic_DNA"/>
</dbReference>
<feature type="transmembrane region" description="Helical" evidence="6">
    <location>
        <begin position="347"/>
        <end position="368"/>
    </location>
</feature>
<feature type="transmembrane region" description="Helical" evidence="6">
    <location>
        <begin position="140"/>
        <end position="161"/>
    </location>
</feature>
<evidence type="ECO:0000256" key="4">
    <source>
        <dbReference type="ARBA" id="ARBA00022989"/>
    </source>
</evidence>
<keyword evidence="2" id="KW-1003">Cell membrane</keyword>
<dbReference type="InterPro" id="IPR050375">
    <property type="entry name" value="MFS_TsgA-like"/>
</dbReference>
<feature type="transmembrane region" description="Helical" evidence="6">
    <location>
        <begin position="255"/>
        <end position="278"/>
    </location>
</feature>
<feature type="domain" description="Major facilitator superfamily (MFS) profile" evidence="7">
    <location>
        <begin position="10"/>
        <end position="399"/>
    </location>
</feature>
<dbReference type="Proteomes" id="UP000279760">
    <property type="component" value="Chromosome 2"/>
</dbReference>
<dbReference type="GO" id="GO:0022857">
    <property type="term" value="F:transmembrane transporter activity"/>
    <property type="evidence" value="ECO:0007669"/>
    <property type="project" value="InterPro"/>
</dbReference>
<proteinExistence type="predicted"/>
<evidence type="ECO:0000259" key="7">
    <source>
        <dbReference type="PROSITE" id="PS50850"/>
    </source>
</evidence>
<accession>A0A3G4VH19</accession>